<dbReference type="PANTHER" id="PTHR36220">
    <property type="entry name" value="UNNAMED PRODUCT"/>
    <property type="match status" value="1"/>
</dbReference>
<feature type="region of interest" description="Disordered" evidence="1">
    <location>
        <begin position="438"/>
        <end position="491"/>
    </location>
</feature>
<evidence type="ECO:0000256" key="2">
    <source>
        <dbReference type="SAM" id="Phobius"/>
    </source>
</evidence>
<proteinExistence type="predicted"/>
<keyword evidence="2" id="KW-1133">Transmembrane helix</keyword>
<keyword evidence="2" id="KW-0472">Membrane</keyword>
<dbReference type="InterPro" id="IPR011041">
    <property type="entry name" value="Quinoprot_gluc/sorb_DH_b-prop"/>
</dbReference>
<comment type="caution">
    <text evidence="3">The sequence shown here is derived from an EMBL/GenBank/DDBJ whole genome shotgun (WGS) entry which is preliminary data.</text>
</comment>
<reference evidence="3" key="1">
    <citation type="submission" date="2021-05" db="EMBL/GenBank/DDBJ databases">
        <title>A free-living protist that lacks canonical eukaryotic 1 DNA replication and segregation systems.</title>
        <authorList>
            <person name="Salas-Leiva D.E."/>
            <person name="Tromer E.C."/>
            <person name="Curtis B.A."/>
            <person name="Jerlstrom-Hultqvist J."/>
            <person name="Kolisko M."/>
            <person name="Yi Z."/>
            <person name="Salas-Leiva J.S."/>
            <person name="Gallot-Lavallee L."/>
            <person name="Kops G.J.P.L."/>
            <person name="Archibald J.M."/>
            <person name="Simpson A.G.B."/>
            <person name="Roger A.J."/>
        </authorList>
    </citation>
    <scope>NUCLEOTIDE SEQUENCE</scope>
    <source>
        <strain evidence="3">BICM</strain>
    </source>
</reference>
<protein>
    <submittedName>
        <fullName evidence="3">Uncharacterized protein</fullName>
    </submittedName>
</protein>
<evidence type="ECO:0000256" key="1">
    <source>
        <dbReference type="SAM" id="MobiDB-lite"/>
    </source>
</evidence>
<feature type="transmembrane region" description="Helical" evidence="2">
    <location>
        <begin position="392"/>
        <end position="425"/>
    </location>
</feature>
<dbReference type="Gene3D" id="2.130.10.130">
    <property type="entry name" value="Integrin alpha, N-terminal"/>
    <property type="match status" value="1"/>
</dbReference>
<name>A0A8J6BTY9_9EUKA</name>
<gene>
    <name evidence="3" type="ORF">J8273_8490</name>
</gene>
<dbReference type="SUPFAM" id="SSF50952">
    <property type="entry name" value="Soluble quinoprotein glucose dehydrogenase"/>
    <property type="match status" value="1"/>
</dbReference>
<dbReference type="InterPro" id="IPR028994">
    <property type="entry name" value="Integrin_alpha_N"/>
</dbReference>
<dbReference type="EMBL" id="JAHDYR010000067">
    <property type="protein sequence ID" value="KAG9389811.1"/>
    <property type="molecule type" value="Genomic_DNA"/>
</dbReference>
<keyword evidence="2" id="KW-0812">Transmembrane</keyword>
<sequence>MADSTVIPPPIISNTKVHSFGRAVAFSDKTVAISSPLSTVGGVVSGAITVFDRAGTSLFNPRSSTTGRLDASVGHFSSFVDDSTLACITYNSTGGSGGILLFAINPTSLTLSQEVILSASAVDFVVVNGALVVSSLNRIEVYKLSGGACGLSQTMDFSAPAGFIARVSSLAYNDGRLAAGYDVYNATVDRFGWNGANVTAAFYSVGPDCELQHQQSIQYATNVTVRSMPASAAVFSPNGKILAVASYLMTQPGHNFFYPSGGVDFLELEADGTTWTHTTTLRPPEKYANGAFFGMHLQFKSDTEIFISAPYWVKTDHGAVILYERTDSATWALASTLVDTAEDHRGDWFGSSFAYLSDVDALIIGAMDGNVAYSVPASGSGSGSGFPTTTVLVVVGGAVVAAILLGLIIFILLVAMAIVATSALTGASLASAKKRRTQQFPTSMSMEPLVPQDGAGAGKLDTGSPPEPMLPRVPDKMRLPPLPRPAVGGRLVMPAGPTALAAIPKKN</sequence>
<dbReference type="PANTHER" id="PTHR36220:SF1">
    <property type="entry name" value="GAMMA TUBULIN COMPLEX COMPONENT C-TERMINAL DOMAIN-CONTAINING PROTEIN"/>
    <property type="match status" value="1"/>
</dbReference>
<keyword evidence="4" id="KW-1185">Reference proteome</keyword>
<accession>A0A8J6BTY9</accession>
<evidence type="ECO:0000313" key="3">
    <source>
        <dbReference type="EMBL" id="KAG9389811.1"/>
    </source>
</evidence>
<evidence type="ECO:0000313" key="4">
    <source>
        <dbReference type="Proteomes" id="UP000717585"/>
    </source>
</evidence>
<dbReference type="AlphaFoldDB" id="A0A8J6BTY9"/>
<organism evidence="3 4">
    <name type="scientific">Carpediemonas membranifera</name>
    <dbReference type="NCBI Taxonomy" id="201153"/>
    <lineage>
        <taxon>Eukaryota</taxon>
        <taxon>Metamonada</taxon>
        <taxon>Carpediemonas-like organisms</taxon>
        <taxon>Carpediemonas</taxon>
    </lineage>
</organism>
<dbReference type="Proteomes" id="UP000717585">
    <property type="component" value="Unassembled WGS sequence"/>
</dbReference>